<evidence type="ECO:0000313" key="2">
    <source>
        <dbReference type="EMBL" id="KAG8177819.1"/>
    </source>
</evidence>
<proteinExistence type="predicted"/>
<sequence>MLTYTKYQLSLHTQNTIIGEFFAPPILKLYAECSKMSSNLNEFRRNSEHSNSSIILDQEAQDTKRELELARTQIAKLEEKVEQMTKTIQDHLKNSVNLQEAKDTLETSYSSRKSELQEATKEAANTIQTVFNEKCQLLDQLKEERIIQARKDELHRTTCLTQMKNPGYP</sequence>
<name>A0AAV6U2K6_9ARAC</name>
<evidence type="ECO:0000313" key="3">
    <source>
        <dbReference type="Proteomes" id="UP000827092"/>
    </source>
</evidence>
<accession>A0AAV6U2K6</accession>
<keyword evidence="1" id="KW-0175">Coiled coil</keyword>
<evidence type="ECO:0000256" key="1">
    <source>
        <dbReference type="SAM" id="Coils"/>
    </source>
</evidence>
<organism evidence="2 3">
    <name type="scientific">Oedothorax gibbosus</name>
    <dbReference type="NCBI Taxonomy" id="931172"/>
    <lineage>
        <taxon>Eukaryota</taxon>
        <taxon>Metazoa</taxon>
        <taxon>Ecdysozoa</taxon>
        <taxon>Arthropoda</taxon>
        <taxon>Chelicerata</taxon>
        <taxon>Arachnida</taxon>
        <taxon>Araneae</taxon>
        <taxon>Araneomorphae</taxon>
        <taxon>Entelegynae</taxon>
        <taxon>Araneoidea</taxon>
        <taxon>Linyphiidae</taxon>
        <taxon>Erigoninae</taxon>
        <taxon>Oedothorax</taxon>
    </lineage>
</organism>
<keyword evidence="3" id="KW-1185">Reference proteome</keyword>
<gene>
    <name evidence="2" type="ORF">JTE90_021152</name>
</gene>
<dbReference type="AlphaFoldDB" id="A0AAV6U2K6"/>
<dbReference type="EMBL" id="JAFNEN010000748">
    <property type="protein sequence ID" value="KAG8177819.1"/>
    <property type="molecule type" value="Genomic_DNA"/>
</dbReference>
<dbReference type="Proteomes" id="UP000827092">
    <property type="component" value="Unassembled WGS sequence"/>
</dbReference>
<comment type="caution">
    <text evidence="2">The sequence shown here is derived from an EMBL/GenBank/DDBJ whole genome shotgun (WGS) entry which is preliminary data.</text>
</comment>
<protein>
    <submittedName>
        <fullName evidence="2">Uncharacterized protein</fullName>
    </submittedName>
</protein>
<reference evidence="2 3" key="1">
    <citation type="journal article" date="2022" name="Nat. Ecol. Evol.">
        <title>A masculinizing supergene underlies an exaggerated male reproductive morph in a spider.</title>
        <authorList>
            <person name="Hendrickx F."/>
            <person name="De Corte Z."/>
            <person name="Sonet G."/>
            <person name="Van Belleghem S.M."/>
            <person name="Kostlbacher S."/>
            <person name="Vangestel C."/>
        </authorList>
    </citation>
    <scope>NUCLEOTIDE SEQUENCE [LARGE SCALE GENOMIC DNA]</scope>
    <source>
        <strain evidence="2">W744_W776</strain>
    </source>
</reference>
<feature type="coiled-coil region" evidence="1">
    <location>
        <begin position="60"/>
        <end position="94"/>
    </location>
</feature>